<proteinExistence type="predicted"/>
<evidence type="ECO:0000259" key="2">
    <source>
        <dbReference type="Pfam" id="PF14111"/>
    </source>
</evidence>
<dbReference type="RefSeq" id="XP_010273769.1">
    <property type="nucleotide sequence ID" value="XM_010275467.1"/>
</dbReference>
<dbReference type="Pfam" id="PF14111">
    <property type="entry name" value="DUF4283"/>
    <property type="match status" value="1"/>
</dbReference>
<dbReference type="KEGG" id="nnu:104609212"/>
<keyword evidence="4" id="KW-1185">Reference proteome</keyword>
<dbReference type="STRING" id="4432.A0A1U8BC19"/>
<dbReference type="InterPro" id="IPR025558">
    <property type="entry name" value="DUF4283"/>
</dbReference>
<dbReference type="InterPro" id="IPR025836">
    <property type="entry name" value="Zn_knuckle_CX2CX4HX4C"/>
</dbReference>
<dbReference type="eggNOG" id="KOG1075">
    <property type="taxonomic scope" value="Eukaryota"/>
</dbReference>
<evidence type="ECO:0000259" key="3">
    <source>
        <dbReference type="Pfam" id="PF14392"/>
    </source>
</evidence>
<accession>A0A1U8BC19</accession>
<dbReference type="GeneID" id="104609212"/>
<dbReference type="Proteomes" id="UP000189703">
    <property type="component" value="Unplaced"/>
</dbReference>
<dbReference type="PANTHER" id="PTHR31286:SF180">
    <property type="entry name" value="OS10G0362600 PROTEIN"/>
    <property type="match status" value="1"/>
</dbReference>
<evidence type="ECO:0000256" key="1">
    <source>
        <dbReference type="SAM" id="MobiDB-lite"/>
    </source>
</evidence>
<feature type="domain" description="DUF4283" evidence="2">
    <location>
        <begin position="43"/>
        <end position="112"/>
    </location>
</feature>
<dbReference type="AlphaFoldDB" id="A0A1U8BC19"/>
<evidence type="ECO:0000313" key="4">
    <source>
        <dbReference type="Proteomes" id="UP000189703"/>
    </source>
</evidence>
<protein>
    <submittedName>
        <fullName evidence="5">Uncharacterized protein LOC104609212</fullName>
    </submittedName>
</protein>
<sequence>MAETKSPANKQKMETPSTSMDIGKLKNWVRNWRNMQPYQGKNLPKNTNEEIIKAFVKNTWNLSARVEIDHNNSGGWVFIFDKEEDLQHIQKGGLWFIRSSWMLLDKWKDGSSSEKTKIWHQNLWVQLFNIPRSHISKKNCRLIVSAVGRVLDNPNPITLGKPSRGRMVRMWVEVDLRKPLFRGFFLKHSGSPTWIRFVYEGLTRLCSFCGLVGHQWKKCRQIPQGISHEEILTELENHSIEAPREWLKAEFKPEKPLKILTYQATPTTCKQSQIILRDSSSDKDSEDELLEKRPRH</sequence>
<dbReference type="InParanoid" id="A0A1U8BC19"/>
<gene>
    <name evidence="5" type="primary">LOC104609212</name>
</gene>
<name>A0A1U8BC19_NELNU</name>
<dbReference type="InterPro" id="IPR040256">
    <property type="entry name" value="At4g02000-like"/>
</dbReference>
<dbReference type="OrthoDB" id="1750790at2759"/>
<reference evidence="5" key="1">
    <citation type="submission" date="2025-08" db="UniProtKB">
        <authorList>
            <consortium name="RefSeq"/>
        </authorList>
    </citation>
    <scope>IDENTIFICATION</scope>
</reference>
<dbReference type="Pfam" id="PF14392">
    <property type="entry name" value="zf-CCHC_4"/>
    <property type="match status" value="1"/>
</dbReference>
<organism evidence="4 5">
    <name type="scientific">Nelumbo nucifera</name>
    <name type="common">Sacred lotus</name>
    <dbReference type="NCBI Taxonomy" id="4432"/>
    <lineage>
        <taxon>Eukaryota</taxon>
        <taxon>Viridiplantae</taxon>
        <taxon>Streptophyta</taxon>
        <taxon>Embryophyta</taxon>
        <taxon>Tracheophyta</taxon>
        <taxon>Spermatophyta</taxon>
        <taxon>Magnoliopsida</taxon>
        <taxon>Proteales</taxon>
        <taxon>Nelumbonaceae</taxon>
        <taxon>Nelumbo</taxon>
    </lineage>
</organism>
<evidence type="ECO:0000313" key="5">
    <source>
        <dbReference type="RefSeq" id="XP_010273769.1"/>
    </source>
</evidence>
<feature type="region of interest" description="Disordered" evidence="1">
    <location>
        <begin position="276"/>
        <end position="296"/>
    </location>
</feature>
<feature type="domain" description="Zinc knuckle CX2CX4HX4C" evidence="3">
    <location>
        <begin position="174"/>
        <end position="220"/>
    </location>
</feature>
<dbReference type="OMA" id="HISKKNC"/>
<dbReference type="PANTHER" id="PTHR31286">
    <property type="entry name" value="GLYCINE-RICH CELL WALL STRUCTURAL PROTEIN 1.8-LIKE"/>
    <property type="match status" value="1"/>
</dbReference>